<dbReference type="Gene3D" id="3.40.50.300">
    <property type="entry name" value="P-loop containing nucleotide triphosphate hydrolases"/>
    <property type="match status" value="1"/>
</dbReference>
<dbReference type="AlphaFoldDB" id="A0A0K6S944"/>
<feature type="region of interest" description="Disordered" evidence="9">
    <location>
        <begin position="957"/>
        <end position="1006"/>
    </location>
</feature>
<evidence type="ECO:0000256" key="3">
    <source>
        <dbReference type="ARBA" id="ARBA00022692"/>
    </source>
</evidence>
<keyword evidence="2" id="KW-0813">Transport</keyword>
<dbReference type="PhylomeDB" id="A0A0K6S944"/>
<feature type="compositionally biased region" description="Basic and acidic residues" evidence="9">
    <location>
        <begin position="633"/>
        <end position="648"/>
    </location>
</feature>
<evidence type="ECO:0000256" key="9">
    <source>
        <dbReference type="SAM" id="MobiDB-lite"/>
    </source>
</evidence>
<dbReference type="InterPro" id="IPR003593">
    <property type="entry name" value="AAA+_ATPase"/>
</dbReference>
<feature type="region of interest" description="Disordered" evidence="9">
    <location>
        <begin position="597"/>
        <end position="648"/>
    </location>
</feature>
<keyword evidence="3 10" id="KW-0812">Transmembrane</keyword>
<dbReference type="PROSITE" id="PS00211">
    <property type="entry name" value="ABC_TRANSPORTER_1"/>
    <property type="match status" value="1"/>
</dbReference>
<dbReference type="SMART" id="SM00382">
    <property type="entry name" value="AAA"/>
    <property type="match status" value="1"/>
</dbReference>
<dbReference type="GO" id="GO:0016887">
    <property type="term" value="F:ATP hydrolysis activity"/>
    <property type="evidence" value="ECO:0007669"/>
    <property type="project" value="InterPro"/>
</dbReference>
<keyword evidence="4" id="KW-0547">Nucleotide-binding</keyword>
<feature type="transmembrane region" description="Helical" evidence="10">
    <location>
        <begin position="68"/>
        <end position="87"/>
    </location>
</feature>
<keyword evidence="5" id="KW-0067">ATP-binding</keyword>
<dbReference type="Gene3D" id="1.20.1560.10">
    <property type="entry name" value="ABC transporter type 1, transmembrane domain"/>
    <property type="match status" value="1"/>
</dbReference>
<feature type="transmembrane region" description="Helical" evidence="10">
    <location>
        <begin position="272"/>
        <end position="293"/>
    </location>
</feature>
<evidence type="ECO:0000256" key="2">
    <source>
        <dbReference type="ARBA" id="ARBA00022448"/>
    </source>
</evidence>
<dbReference type="PANTHER" id="PTHR24221">
    <property type="entry name" value="ATP-BINDING CASSETTE SUB-FAMILY B"/>
    <property type="match status" value="1"/>
</dbReference>
<dbReference type="InterPro" id="IPR017871">
    <property type="entry name" value="ABC_transporter-like_CS"/>
</dbReference>
<dbReference type="GO" id="GO:0140359">
    <property type="term" value="F:ABC-type transporter activity"/>
    <property type="evidence" value="ECO:0007669"/>
    <property type="project" value="InterPro"/>
</dbReference>
<evidence type="ECO:0000259" key="11">
    <source>
        <dbReference type="PROSITE" id="PS50893"/>
    </source>
</evidence>
<feature type="transmembrane region" description="Helical" evidence="10">
    <location>
        <begin position="126"/>
        <end position="144"/>
    </location>
</feature>
<dbReference type="InterPro" id="IPR027417">
    <property type="entry name" value="P-loop_NTPase"/>
</dbReference>
<feature type="domain" description="ABC transmembrane type-1" evidence="12">
    <location>
        <begin position="273"/>
        <end position="561"/>
    </location>
</feature>
<evidence type="ECO:0000256" key="6">
    <source>
        <dbReference type="ARBA" id="ARBA00022989"/>
    </source>
</evidence>
<sequence length="1006" mass="110844">MRNVDAFLGDEKLEKLSKRARLRYRWTLLSASGDLLSSFACVLCLNDLDFSKFWKEDVEEWNFEESVLEIVVLSCLRVGLLVGMLWGSALEDRKKRYAPPAKNREASLVSDPDEFRWSVYDLTYRAFLLSLLLSFCKGLVLVGRGGGRVWGNSHEISLICLCIGALLLLANLFASMATLWTWKRLDKARLEVWKGRDAACALLEASERAERGEETSGGADKEKKDNREKEQYSSNLTFWQIMKVLRPYFWPSSGVDHQGAVFWNRVRCLSTWFFVIGSKACNAIAPLFIGLASASLREALDDAEGRSGHLYDTALWVGLYGAFSFLSKALKECQGLVYLRVKQAAYIEIAQFTFEHLQRLSLQWHLKKKMGNVVRSMDRGTEAADSLMTYLFLYLLPTVGECIAVCIIFFSYFKSPTLASLLFLSLSVYGYLTVKMTLWRRKFRAEANKKDNRFHDLATDALINYETVKYFTNEPFEIARFCAAVRDYQVLGTATQASLSLLNILQQVIVGGTSVASLIICAYAVSNGSLEFSAFVSIQVYIANVFVPLNFLGTIYNVVIKSLIDIRNLSQLLAEEPDVTDKAGAPPLILPMQKMTEETAQEETEAKEEHKGGTGEGMASRRTVETAAPNGNGERETREKGAAGRESGEASLVSIVSSSRSLAGGGGALPLSLSQTEAGIRGVSVEFRDVCFHYPSQPENRGLQSVSFTIPAGTSCALVGPSGSGKTTISRLLFRFYDPTEGKVLINGVDVRSVQQRSVREAIGVVPQDTVMFNDTISHNIEYGRLGSSQADLERVAEQAQIRGFIEALPEKWGTLVGERGLKLSGGEKQRVAIARCLLKDPPVVILDEATSALDSRTEAGIQEALWRLGRDRTSLVIAHRLSTIRHVDQIIVLSQGVVKERGRHEELLKKNGEYAQMWRMQAQEAAKAAHEELLETAGDEGEVSELLLQGTAHVGKAGDSQLNGTRANNNSVMVTQEGGGSAVSSSSSSATGAEGTQQRARRGGP</sequence>
<name>A0A0K6S944_9ALVE</name>
<dbReference type="GO" id="GO:0016020">
    <property type="term" value="C:membrane"/>
    <property type="evidence" value="ECO:0007669"/>
    <property type="project" value="UniProtKB-SubCell"/>
</dbReference>
<feature type="transmembrane region" description="Helical" evidence="10">
    <location>
        <begin position="156"/>
        <end position="180"/>
    </location>
</feature>
<dbReference type="VEuPathDB" id="CryptoDB:Cvel_6510"/>
<evidence type="ECO:0000256" key="5">
    <source>
        <dbReference type="ARBA" id="ARBA00022840"/>
    </source>
</evidence>
<reference evidence="13" key="1">
    <citation type="submission" date="2014-11" db="EMBL/GenBank/DDBJ databases">
        <title>Molecular phylogeny of cliff fern family Woodsiaceae with morphological implications.</title>
        <authorList>
            <person name="Shao Y.-Z."/>
            <person name="Wei R."/>
            <person name="Zhang X.-C."/>
        </authorList>
    </citation>
    <scope>NUCLEOTIDE SEQUENCE</scope>
</reference>
<evidence type="ECO:0008006" key="14">
    <source>
        <dbReference type="Google" id="ProtNLM"/>
    </source>
</evidence>
<keyword evidence="7 10" id="KW-0472">Membrane</keyword>
<feature type="compositionally biased region" description="Polar residues" evidence="9">
    <location>
        <begin position="961"/>
        <end position="975"/>
    </location>
</feature>
<dbReference type="InterPro" id="IPR039421">
    <property type="entry name" value="Type_1_exporter"/>
</dbReference>
<dbReference type="PANTHER" id="PTHR24221:SF503">
    <property type="entry name" value="MITOCHONDRIAL POTASSIUM CHANNEL ATP-BINDING SUBUNIT"/>
    <property type="match status" value="1"/>
</dbReference>
<comment type="subcellular location">
    <subcellularLocation>
        <location evidence="1">Membrane</location>
        <topology evidence="1">Multi-pass membrane protein</topology>
    </subcellularLocation>
</comment>
<keyword evidence="6 10" id="KW-1133">Transmembrane helix</keyword>
<feature type="compositionally biased region" description="Low complexity" evidence="9">
    <location>
        <begin position="983"/>
        <end position="997"/>
    </location>
</feature>
<feature type="transmembrane region" description="Helical" evidence="10">
    <location>
        <begin position="418"/>
        <end position="434"/>
    </location>
</feature>
<dbReference type="EMBL" id="CDMZ01002418">
    <property type="protein sequence ID" value="CUC10039.1"/>
    <property type="molecule type" value="Genomic_DNA"/>
</dbReference>
<evidence type="ECO:0000256" key="10">
    <source>
        <dbReference type="SAM" id="Phobius"/>
    </source>
</evidence>
<dbReference type="CDD" id="cd18560">
    <property type="entry name" value="ABC_6TM_ATM1_ABCB7_HMT1_ABCB6"/>
    <property type="match status" value="1"/>
</dbReference>
<accession>A0A0K6S944</accession>
<evidence type="ECO:0000256" key="1">
    <source>
        <dbReference type="ARBA" id="ARBA00004141"/>
    </source>
</evidence>
<gene>
    <name evidence="13" type="ORF">Cvel_6510.t1.CR1</name>
</gene>
<comment type="similarity">
    <text evidence="8">Belongs to the ABC transporter superfamily. ABCB family. Heavy Metal importer (TC 3.A.1.210) subfamily.</text>
</comment>
<evidence type="ECO:0000256" key="7">
    <source>
        <dbReference type="ARBA" id="ARBA00023136"/>
    </source>
</evidence>
<proteinExistence type="inferred from homology"/>
<feature type="transmembrane region" description="Helical" evidence="10">
    <location>
        <begin position="26"/>
        <end position="48"/>
    </location>
</feature>
<dbReference type="Pfam" id="PF00664">
    <property type="entry name" value="ABC_membrane"/>
    <property type="match status" value="1"/>
</dbReference>
<evidence type="ECO:0000256" key="8">
    <source>
        <dbReference type="ARBA" id="ARBA00024363"/>
    </source>
</evidence>
<organism evidence="13">
    <name type="scientific">Chromera velia CCMP2878</name>
    <dbReference type="NCBI Taxonomy" id="1169474"/>
    <lineage>
        <taxon>Eukaryota</taxon>
        <taxon>Sar</taxon>
        <taxon>Alveolata</taxon>
        <taxon>Colpodellida</taxon>
        <taxon>Chromeraceae</taxon>
        <taxon>Chromera</taxon>
    </lineage>
</organism>
<evidence type="ECO:0000313" key="13">
    <source>
        <dbReference type="EMBL" id="CUC10039.1"/>
    </source>
</evidence>
<dbReference type="GO" id="GO:0005524">
    <property type="term" value="F:ATP binding"/>
    <property type="evidence" value="ECO:0007669"/>
    <property type="project" value="UniProtKB-KW"/>
</dbReference>
<dbReference type="SUPFAM" id="SSF52540">
    <property type="entry name" value="P-loop containing nucleoside triphosphate hydrolases"/>
    <property type="match status" value="1"/>
</dbReference>
<dbReference type="SUPFAM" id="SSF90123">
    <property type="entry name" value="ABC transporter transmembrane region"/>
    <property type="match status" value="1"/>
</dbReference>
<dbReference type="PROSITE" id="PS50893">
    <property type="entry name" value="ABC_TRANSPORTER_2"/>
    <property type="match status" value="1"/>
</dbReference>
<dbReference type="InterPro" id="IPR003439">
    <property type="entry name" value="ABC_transporter-like_ATP-bd"/>
</dbReference>
<dbReference type="PROSITE" id="PS50929">
    <property type="entry name" value="ABC_TM1F"/>
    <property type="match status" value="1"/>
</dbReference>
<feature type="transmembrane region" description="Helical" evidence="10">
    <location>
        <begin position="313"/>
        <end position="330"/>
    </location>
</feature>
<feature type="transmembrane region" description="Helical" evidence="10">
    <location>
        <begin position="508"/>
        <end position="526"/>
    </location>
</feature>
<evidence type="ECO:0000259" key="12">
    <source>
        <dbReference type="PROSITE" id="PS50929"/>
    </source>
</evidence>
<feature type="transmembrane region" description="Helical" evidence="10">
    <location>
        <begin position="538"/>
        <end position="559"/>
    </location>
</feature>
<protein>
    <recommendedName>
        <fullName evidence="14">ABC transporter domain-containing protein</fullName>
    </recommendedName>
</protein>
<feature type="domain" description="ABC transporter" evidence="11">
    <location>
        <begin position="685"/>
        <end position="921"/>
    </location>
</feature>
<dbReference type="InterPro" id="IPR011527">
    <property type="entry name" value="ABC1_TM_dom"/>
</dbReference>
<evidence type="ECO:0000256" key="4">
    <source>
        <dbReference type="ARBA" id="ARBA00022741"/>
    </source>
</evidence>
<dbReference type="Pfam" id="PF00005">
    <property type="entry name" value="ABC_tran"/>
    <property type="match status" value="1"/>
</dbReference>
<feature type="transmembrane region" description="Helical" evidence="10">
    <location>
        <begin position="387"/>
        <end position="412"/>
    </location>
</feature>
<dbReference type="InterPro" id="IPR036640">
    <property type="entry name" value="ABC1_TM_sf"/>
</dbReference>
<dbReference type="FunFam" id="3.40.50.300:FF:000287">
    <property type="entry name" value="Multidrug ABC transporter ATP-binding protein"/>
    <property type="match status" value="1"/>
</dbReference>